<evidence type="ECO:0000256" key="5">
    <source>
        <dbReference type="RuleBase" id="RU003971"/>
    </source>
</evidence>
<dbReference type="GO" id="GO:0004197">
    <property type="term" value="F:cysteine-type endopeptidase activity"/>
    <property type="evidence" value="ECO:0007669"/>
    <property type="project" value="InterPro"/>
</dbReference>
<keyword evidence="2" id="KW-0645">Protease</keyword>
<evidence type="ECO:0000256" key="7">
    <source>
        <dbReference type="SAM" id="Phobius"/>
    </source>
</evidence>
<feature type="domain" description="Caspase family p10" evidence="8">
    <location>
        <begin position="509"/>
        <end position="597"/>
    </location>
</feature>
<dbReference type="Proteomes" id="UP000887568">
    <property type="component" value="Unplaced"/>
</dbReference>
<feature type="transmembrane region" description="Helical" evidence="7">
    <location>
        <begin position="208"/>
        <end position="229"/>
    </location>
</feature>
<proteinExistence type="inferred from homology"/>
<evidence type="ECO:0000313" key="11">
    <source>
        <dbReference type="Proteomes" id="UP000887568"/>
    </source>
</evidence>
<evidence type="ECO:0000259" key="9">
    <source>
        <dbReference type="PROSITE" id="PS50208"/>
    </source>
</evidence>
<feature type="region of interest" description="Disordered" evidence="6">
    <location>
        <begin position="122"/>
        <end position="198"/>
    </location>
</feature>
<dbReference type="InterPro" id="IPR015917">
    <property type="entry name" value="Pept_C14A"/>
</dbReference>
<dbReference type="PROSITE" id="PS50207">
    <property type="entry name" value="CASPASE_P10"/>
    <property type="match status" value="1"/>
</dbReference>
<evidence type="ECO:0000256" key="4">
    <source>
        <dbReference type="ARBA" id="ARBA00022801"/>
    </source>
</evidence>
<dbReference type="RefSeq" id="XP_038051916.1">
    <property type="nucleotide sequence ID" value="XM_038195988.1"/>
</dbReference>
<keyword evidence="4" id="KW-0378">Hydrolase</keyword>
<evidence type="ECO:0000256" key="2">
    <source>
        <dbReference type="ARBA" id="ARBA00022670"/>
    </source>
</evidence>
<dbReference type="InterPro" id="IPR002138">
    <property type="entry name" value="Pept_C14_p10"/>
</dbReference>
<dbReference type="PANTHER" id="PTHR47901">
    <property type="entry name" value="CASPASE RECRUITMENT DOMAIN-CONTAINING PROTEIN 18"/>
    <property type="match status" value="1"/>
</dbReference>
<dbReference type="Pfam" id="PF00656">
    <property type="entry name" value="Peptidase_C14"/>
    <property type="match status" value="1"/>
</dbReference>
<dbReference type="CDD" id="cd00032">
    <property type="entry name" value="CASc"/>
    <property type="match status" value="1"/>
</dbReference>
<keyword evidence="11" id="KW-1185">Reference proteome</keyword>
<evidence type="ECO:0000256" key="1">
    <source>
        <dbReference type="ARBA" id="ARBA00010134"/>
    </source>
</evidence>
<feature type="transmembrane region" description="Helical" evidence="7">
    <location>
        <begin position="21"/>
        <end position="39"/>
    </location>
</feature>
<evidence type="ECO:0000256" key="6">
    <source>
        <dbReference type="SAM" id="MobiDB-lite"/>
    </source>
</evidence>
<feature type="domain" description="Caspase family p20" evidence="9">
    <location>
        <begin position="342"/>
        <end position="466"/>
    </location>
</feature>
<dbReference type="SUPFAM" id="SSF52129">
    <property type="entry name" value="Caspase-like"/>
    <property type="match status" value="1"/>
</dbReference>
<reference evidence="10" key="1">
    <citation type="submission" date="2022-11" db="UniProtKB">
        <authorList>
            <consortium name="EnsemblMetazoa"/>
        </authorList>
    </citation>
    <scope>IDENTIFICATION</scope>
</reference>
<keyword evidence="3" id="KW-0053">Apoptosis</keyword>
<dbReference type="PANTHER" id="PTHR47901:SF8">
    <property type="entry name" value="CASPASE-3"/>
    <property type="match status" value="1"/>
</dbReference>
<keyword evidence="7" id="KW-0812">Transmembrane</keyword>
<feature type="compositionally biased region" description="Basic and acidic residues" evidence="6">
    <location>
        <begin position="185"/>
        <end position="198"/>
    </location>
</feature>
<dbReference type="EnsemblMetazoa" id="XM_038195988.1">
    <property type="protein sequence ID" value="XP_038051916.1"/>
    <property type="gene ID" value="LOC119724777"/>
</dbReference>
<dbReference type="SMART" id="SM00115">
    <property type="entry name" value="CASc"/>
    <property type="match status" value="1"/>
</dbReference>
<dbReference type="InterPro" id="IPR029030">
    <property type="entry name" value="Caspase-like_dom_sf"/>
</dbReference>
<dbReference type="Gene3D" id="3.40.50.1460">
    <property type="match status" value="1"/>
</dbReference>
<dbReference type="PRINTS" id="PR00376">
    <property type="entry name" value="IL1BCENZYME"/>
</dbReference>
<organism evidence="10 11">
    <name type="scientific">Patiria miniata</name>
    <name type="common">Bat star</name>
    <name type="synonym">Asterina miniata</name>
    <dbReference type="NCBI Taxonomy" id="46514"/>
    <lineage>
        <taxon>Eukaryota</taxon>
        <taxon>Metazoa</taxon>
        <taxon>Echinodermata</taxon>
        <taxon>Eleutherozoa</taxon>
        <taxon>Asterozoa</taxon>
        <taxon>Asteroidea</taxon>
        <taxon>Valvatacea</taxon>
        <taxon>Valvatida</taxon>
        <taxon>Asterinidae</taxon>
        <taxon>Patiria</taxon>
    </lineage>
</organism>
<evidence type="ECO:0000259" key="8">
    <source>
        <dbReference type="PROSITE" id="PS50207"/>
    </source>
</evidence>
<comment type="similarity">
    <text evidence="1 5">Belongs to the peptidase C14A family.</text>
</comment>
<dbReference type="InterPro" id="IPR011600">
    <property type="entry name" value="Pept_C14_caspase"/>
</dbReference>
<evidence type="ECO:0000313" key="10">
    <source>
        <dbReference type="EnsemblMetazoa" id="XP_038051916.1"/>
    </source>
</evidence>
<dbReference type="GO" id="GO:0006915">
    <property type="term" value="P:apoptotic process"/>
    <property type="evidence" value="ECO:0007669"/>
    <property type="project" value="UniProtKB-KW"/>
</dbReference>
<protein>
    <submittedName>
        <fullName evidence="10">Uncharacterized protein</fullName>
    </submittedName>
</protein>
<dbReference type="PROSITE" id="PS50208">
    <property type="entry name" value="CASPASE_P20"/>
    <property type="match status" value="1"/>
</dbReference>
<dbReference type="OrthoDB" id="6114029at2759"/>
<dbReference type="InterPro" id="IPR002398">
    <property type="entry name" value="Pept_C14"/>
</dbReference>
<sequence length="603" mass="66807">MIKIDQHHTELMCSMSPTRCLYILVMSASLLGSMLGASGKSNNVIEGLVSDYLKEEGRLEIEGRTIVYKAYLREFTFPTVFDAIATDSASGITASTSKEEKFDDPQDAYHKAVANLLAVLREKGLMKNPNPKPTPTPEPEQKSEQSQNQEPEKDPTPGGDSVSEPEKPSPAGPDPAIDESQSKNSGDDLEGKMEERDGHQVGQENVKIWAVVLQALCTISITAILELIPCSPLKTVTVGSLGILLAGIVFYCILGWNIFMSGAIAIAAFVFVEILQASYKKLGLPNEEVMKQIQAIVKPTAVFLLEVVPDCQGSYAAQKMKPARPTKEMLKQTTNYVLGSKCKGLAFILNNSDFDQCEREGSQIDMDNMKHLFQELGYEIVCHEDLTGQEITENFKEFASKFNQEGARYDSAVIVLMSHGDKGVILGTDRAHVKLRDLQRELEADQCPGLKGKPKMYFVQACRGRLSAILPVAHDGPNPSSDAPGSIRPCQELVPVQPDNFAENIRDMADVHFAYSTTDGHLSLRSEVIGSFFVQALCEVFFARAHEDNLDTLMNKVTDRVNRMKGKLYDHESKEWIVVNQTPECVKRMRKAVYFLPKYSTHD</sequence>
<dbReference type="GeneID" id="119724777"/>
<dbReference type="PROSITE" id="PS01122">
    <property type="entry name" value="CASPASE_CYS"/>
    <property type="match status" value="1"/>
</dbReference>
<dbReference type="AlphaFoldDB" id="A0A913ZLI4"/>
<dbReference type="InterPro" id="IPR033139">
    <property type="entry name" value="Caspase_cys_AS"/>
</dbReference>
<name>A0A913ZLI4_PATMI</name>
<keyword evidence="7" id="KW-1133">Transmembrane helix</keyword>
<feature type="transmembrane region" description="Helical" evidence="7">
    <location>
        <begin position="241"/>
        <end position="272"/>
    </location>
</feature>
<dbReference type="OMA" id="DHESKEW"/>
<dbReference type="GO" id="GO:0006508">
    <property type="term" value="P:proteolysis"/>
    <property type="evidence" value="ECO:0007669"/>
    <property type="project" value="UniProtKB-KW"/>
</dbReference>
<accession>A0A913ZLI4</accession>
<dbReference type="InterPro" id="IPR001309">
    <property type="entry name" value="Pept_C14_p20"/>
</dbReference>
<keyword evidence="7" id="KW-0472">Membrane</keyword>
<evidence type="ECO:0000256" key="3">
    <source>
        <dbReference type="ARBA" id="ARBA00022703"/>
    </source>
</evidence>